<reference evidence="1 2" key="1">
    <citation type="journal article" date="2021" name="Elife">
        <title>Chloroplast acquisition without the gene transfer in kleptoplastic sea slugs, Plakobranchus ocellatus.</title>
        <authorList>
            <person name="Maeda T."/>
            <person name="Takahashi S."/>
            <person name="Yoshida T."/>
            <person name="Shimamura S."/>
            <person name="Takaki Y."/>
            <person name="Nagai Y."/>
            <person name="Toyoda A."/>
            <person name="Suzuki Y."/>
            <person name="Arimoto A."/>
            <person name="Ishii H."/>
            <person name="Satoh N."/>
            <person name="Nishiyama T."/>
            <person name="Hasebe M."/>
            <person name="Maruyama T."/>
            <person name="Minagawa J."/>
            <person name="Obokata J."/>
            <person name="Shigenobu S."/>
        </authorList>
    </citation>
    <scope>NUCLEOTIDE SEQUENCE [LARGE SCALE GENOMIC DNA]</scope>
</reference>
<evidence type="ECO:0000313" key="1">
    <source>
        <dbReference type="EMBL" id="GFO24825.1"/>
    </source>
</evidence>
<organism evidence="1 2">
    <name type="scientific">Plakobranchus ocellatus</name>
    <dbReference type="NCBI Taxonomy" id="259542"/>
    <lineage>
        <taxon>Eukaryota</taxon>
        <taxon>Metazoa</taxon>
        <taxon>Spiralia</taxon>
        <taxon>Lophotrochozoa</taxon>
        <taxon>Mollusca</taxon>
        <taxon>Gastropoda</taxon>
        <taxon>Heterobranchia</taxon>
        <taxon>Euthyneura</taxon>
        <taxon>Panpulmonata</taxon>
        <taxon>Sacoglossa</taxon>
        <taxon>Placobranchoidea</taxon>
        <taxon>Plakobranchidae</taxon>
        <taxon>Plakobranchus</taxon>
    </lineage>
</organism>
<keyword evidence="2" id="KW-1185">Reference proteome</keyword>
<proteinExistence type="predicted"/>
<dbReference type="EMBL" id="BLXT01005648">
    <property type="protein sequence ID" value="GFO24825.1"/>
    <property type="molecule type" value="Genomic_DNA"/>
</dbReference>
<accession>A0AAV4C0C7</accession>
<dbReference type="Proteomes" id="UP000735302">
    <property type="component" value="Unassembled WGS sequence"/>
</dbReference>
<name>A0AAV4C0C7_9GAST</name>
<gene>
    <name evidence="1" type="ORF">PoB_005133000</name>
</gene>
<protein>
    <submittedName>
        <fullName evidence="1">Uncharacterized protein</fullName>
    </submittedName>
</protein>
<dbReference type="AlphaFoldDB" id="A0AAV4C0C7"/>
<sequence length="120" mass="13874">MYGYDNKMPPTDRVKGKVRSRVRHLGEIVKLLGALVAQWLEEPPCDQYRPILSEQNDNSNSNVWHNSSNIKRVANESNLSSAGDFRCRFGFEAHQQRLDLMTKRLRSPWLKRAVCTKQTS</sequence>
<comment type="caution">
    <text evidence="1">The sequence shown here is derived from an EMBL/GenBank/DDBJ whole genome shotgun (WGS) entry which is preliminary data.</text>
</comment>
<evidence type="ECO:0000313" key="2">
    <source>
        <dbReference type="Proteomes" id="UP000735302"/>
    </source>
</evidence>